<dbReference type="Gene3D" id="3.40.50.10860">
    <property type="entry name" value="Leucine Dehydrogenase, chain A, domain 1"/>
    <property type="match status" value="1"/>
</dbReference>
<dbReference type="GO" id="GO:0006538">
    <property type="term" value="P:L-glutamate catabolic process"/>
    <property type="evidence" value="ECO:0007669"/>
    <property type="project" value="TreeGrafter"/>
</dbReference>
<dbReference type="InterPro" id="IPR033922">
    <property type="entry name" value="NAD_bind_Glu_DH"/>
</dbReference>
<keyword evidence="5" id="KW-0520">NAD</keyword>
<evidence type="ECO:0000259" key="8">
    <source>
        <dbReference type="SMART" id="SM00839"/>
    </source>
</evidence>
<keyword evidence="10" id="KW-1185">Reference proteome</keyword>
<dbReference type="InterPro" id="IPR006096">
    <property type="entry name" value="Glu/Leu/Phe/Val/Trp_DH_C"/>
</dbReference>
<evidence type="ECO:0000256" key="2">
    <source>
        <dbReference type="ARBA" id="ARBA00023002"/>
    </source>
</evidence>
<dbReference type="PANTHER" id="PTHR11606:SF13">
    <property type="entry name" value="GLUTAMATE DEHYDROGENASE 1, MITOCHONDRIAL"/>
    <property type="match status" value="1"/>
</dbReference>
<proteinExistence type="inferred from homology"/>
<evidence type="ECO:0000313" key="10">
    <source>
        <dbReference type="Proteomes" id="UP001431532"/>
    </source>
</evidence>
<dbReference type="Pfam" id="PF02812">
    <property type="entry name" value="ELFV_dehydrog_N"/>
    <property type="match status" value="1"/>
</dbReference>
<dbReference type="Gene3D" id="3.40.50.720">
    <property type="entry name" value="NAD(P)-binding Rossmann-like Domain"/>
    <property type="match status" value="1"/>
</dbReference>
<name>A0AAW6UC21_9MOLU</name>
<feature type="binding site" evidence="5">
    <location>
        <position position="191"/>
    </location>
    <ligand>
        <name>NAD(+)</name>
        <dbReference type="ChEBI" id="CHEBI:57540"/>
    </ligand>
</feature>
<feature type="domain" description="Glutamate/phenylalanine/leucine/valine/L-tryptophan dehydrogenase C-terminal" evidence="8">
    <location>
        <begin position="184"/>
        <end position="427"/>
    </location>
</feature>
<feature type="binding site" evidence="5">
    <location>
        <position position="71"/>
    </location>
    <ligand>
        <name>substrate</name>
    </ligand>
</feature>
<dbReference type="CDD" id="cd01076">
    <property type="entry name" value="NAD_bind_1_Glu_DH"/>
    <property type="match status" value="1"/>
</dbReference>
<sequence>MKEKGYNAYLTAQKQFDHVADNINLDDATKDLLRQPGKEIHITVPVKMDDGSTKIYRGYRIHHNDARGPAKGGIRFHPDETVDTVRALAMWMTWKCAVVNIPLGGGKGGVICDPREMSLGEQERLCRGYVRELSKNVGPVIDVAAPDVMTNSQHMLWMLDEFETIYGGHYPGAITGKPVGMGGSLGRTEATGYGVVYTLREALKVMGIDIKTTNASIQGFGKVGKYAAKLYQEYGGTVVAVSCWDIEDKKSYTFKNEKGLDINALERISNGFGTINKEKAINELGCEVLEGDEWIKQDVDILMPCALENQLTTETLKHVSKRVKVICEGANGPTTTEADEIIQKKKIFMIPDFLCNAGGVTCSYFEQVQCNTNYYWPLDEVLEKLDRKMTDAFHEVYNLAIKKNLYMRDAAYGIAIKRVADAVKMRGWV</sequence>
<dbReference type="InterPro" id="IPR006097">
    <property type="entry name" value="Glu/Leu/Phe/Val/Trp_DH_dimer"/>
</dbReference>
<dbReference type="Pfam" id="PF00208">
    <property type="entry name" value="ELFV_dehydrog"/>
    <property type="match status" value="1"/>
</dbReference>
<dbReference type="InterPro" id="IPR033524">
    <property type="entry name" value="Glu/Leu/Phe/Val_DH_AS"/>
</dbReference>
<evidence type="ECO:0000256" key="7">
    <source>
        <dbReference type="RuleBase" id="RU004417"/>
    </source>
</evidence>
<dbReference type="InterPro" id="IPR014362">
    <property type="entry name" value="Glu_DH"/>
</dbReference>
<feature type="binding site" evidence="5">
    <location>
        <position position="95"/>
    </location>
    <ligand>
        <name>substrate</name>
    </ligand>
</feature>
<protein>
    <recommendedName>
        <fullName evidence="3">Glutamate dehydrogenase</fullName>
    </recommendedName>
</protein>
<comment type="similarity">
    <text evidence="1 3 7">Belongs to the Glu/Leu/Phe/Val dehydrogenases family.</text>
</comment>
<dbReference type="RefSeq" id="WP_282839619.1">
    <property type="nucleotide sequence ID" value="NZ_JASCXW010000020.1"/>
</dbReference>
<evidence type="ECO:0000313" key="9">
    <source>
        <dbReference type="EMBL" id="MDI6453189.1"/>
    </source>
</evidence>
<evidence type="ECO:0000256" key="1">
    <source>
        <dbReference type="ARBA" id="ARBA00006382"/>
    </source>
</evidence>
<dbReference type="InterPro" id="IPR036291">
    <property type="entry name" value="NAD(P)-bd_dom_sf"/>
</dbReference>
<dbReference type="AlphaFoldDB" id="A0AAW6UC21"/>
<feature type="active site" description="Proton donor" evidence="4">
    <location>
        <position position="107"/>
    </location>
</feature>
<keyword evidence="2 3" id="KW-0560">Oxidoreductase</keyword>
<keyword evidence="5" id="KW-0547">Nucleotide-binding</keyword>
<dbReference type="PRINTS" id="PR00082">
    <property type="entry name" value="GLFDHDRGNASE"/>
</dbReference>
<gene>
    <name evidence="9" type="ORF">QJ521_06415</name>
</gene>
<dbReference type="SUPFAM" id="SSF51735">
    <property type="entry name" value="NAD(P)-binding Rossmann-fold domains"/>
    <property type="match status" value="1"/>
</dbReference>
<dbReference type="PROSITE" id="PS00074">
    <property type="entry name" value="GLFV_DEHYDROGENASE"/>
    <property type="match status" value="1"/>
</dbReference>
<comment type="caution">
    <text evidence="9">The sequence shown here is derived from an EMBL/GenBank/DDBJ whole genome shotgun (WGS) entry which is preliminary data.</text>
</comment>
<evidence type="ECO:0000256" key="4">
    <source>
        <dbReference type="PIRSR" id="PIRSR000185-1"/>
    </source>
</evidence>
<feature type="binding site" evidence="5">
    <location>
        <position position="363"/>
    </location>
    <ligand>
        <name>substrate</name>
    </ligand>
</feature>
<organism evidence="9 10">
    <name type="scientific">Peloplasma aerotolerans</name>
    <dbReference type="NCBI Taxonomy" id="3044389"/>
    <lineage>
        <taxon>Bacteria</taxon>
        <taxon>Bacillati</taxon>
        <taxon>Mycoplasmatota</taxon>
        <taxon>Mollicutes</taxon>
        <taxon>Acholeplasmatales</taxon>
        <taxon>Acholeplasmataceae</taxon>
        <taxon>Peloplasma</taxon>
    </lineage>
</organism>
<dbReference type="Proteomes" id="UP001431532">
    <property type="component" value="Unassembled WGS sequence"/>
</dbReference>
<dbReference type="InterPro" id="IPR046346">
    <property type="entry name" value="Aminoacid_DH-like_N_sf"/>
</dbReference>
<reference evidence="9" key="1">
    <citation type="submission" date="2023-05" db="EMBL/GenBank/DDBJ databases">
        <title>Mariniplasma microaerophilum sp. nov., a novel anaerobic mollicute isolated from terrestrial mud volcano, Taman Peninsula, Russia.</title>
        <authorList>
            <person name="Khomyakova M.A."/>
            <person name="Merkel A.Y."/>
            <person name="Slobodkin A.I."/>
        </authorList>
    </citation>
    <scope>NUCLEOTIDE SEQUENCE</scope>
    <source>
        <strain evidence="9">M4Ah</strain>
    </source>
</reference>
<accession>A0AAW6UC21</accession>
<dbReference type="SMART" id="SM00839">
    <property type="entry name" value="ELFV_dehydrog"/>
    <property type="match status" value="1"/>
</dbReference>
<dbReference type="InterPro" id="IPR006095">
    <property type="entry name" value="Glu/Leu/Phe/Val/Trp_DH"/>
</dbReference>
<evidence type="ECO:0000256" key="5">
    <source>
        <dbReference type="PIRSR" id="PIRSR000185-2"/>
    </source>
</evidence>
<evidence type="ECO:0000256" key="6">
    <source>
        <dbReference type="PIRSR" id="PIRSR000185-3"/>
    </source>
</evidence>
<dbReference type="GO" id="GO:0000166">
    <property type="term" value="F:nucleotide binding"/>
    <property type="evidence" value="ECO:0007669"/>
    <property type="project" value="UniProtKB-KW"/>
</dbReference>
<dbReference type="SUPFAM" id="SSF53223">
    <property type="entry name" value="Aminoacid dehydrogenase-like, N-terminal domain"/>
    <property type="match status" value="1"/>
</dbReference>
<dbReference type="EMBL" id="JASCXW010000020">
    <property type="protein sequence ID" value="MDI6453189.1"/>
    <property type="molecule type" value="Genomic_DNA"/>
</dbReference>
<feature type="site" description="Important for catalysis" evidence="6">
    <location>
        <position position="147"/>
    </location>
</feature>
<dbReference type="GO" id="GO:0004352">
    <property type="term" value="F:glutamate dehydrogenase (NAD+) activity"/>
    <property type="evidence" value="ECO:0007669"/>
    <property type="project" value="TreeGrafter"/>
</dbReference>
<dbReference type="PIRSF" id="PIRSF000185">
    <property type="entry name" value="Glu_DH"/>
    <property type="match status" value="1"/>
</dbReference>
<dbReference type="PANTHER" id="PTHR11606">
    <property type="entry name" value="GLUTAMATE DEHYDROGENASE"/>
    <property type="match status" value="1"/>
</dbReference>
<evidence type="ECO:0000256" key="3">
    <source>
        <dbReference type="PIRNR" id="PIRNR000185"/>
    </source>
</evidence>